<evidence type="ECO:0000256" key="5">
    <source>
        <dbReference type="ARBA" id="ARBA00023136"/>
    </source>
</evidence>
<feature type="transmembrane region" description="Helical" evidence="7">
    <location>
        <begin position="298"/>
        <end position="317"/>
    </location>
</feature>
<evidence type="ECO:0000313" key="10">
    <source>
        <dbReference type="Proteomes" id="UP000198372"/>
    </source>
</evidence>
<sequence>MAPPPASIPSAARLSSLATSTLSLILELTRASKLSLPSTSLSSTISKNLSQLYRGIELLDGQDSESPQVMTELRSQYLRLVKLVEPLGVEVGFNGQRGKSKGKGKTRSKTGKLVDAGDDEPFGLGDDDDDDGSDRQGDDDDADERRALSPNQSGVALHTLSSTTNPHVAIKFPPNPESELEQMEEDEETLRRANAEVMQMQKRMIEGGSHSNISGVAAGVPKADLTFSMDTPDQDETLNSLSSAIARQHSLSQHISSELELQSGLLDETDSAIDRTQIGLSRASGRLNQFSRKAKETGSTGLIIGLVVLLLILIVAFKL</sequence>
<dbReference type="GO" id="GO:0012505">
    <property type="term" value="C:endomembrane system"/>
    <property type="evidence" value="ECO:0007669"/>
    <property type="project" value="UniProtKB-ARBA"/>
</dbReference>
<dbReference type="InterPro" id="IPR000727">
    <property type="entry name" value="T_SNARE_dom"/>
</dbReference>
<organism evidence="9 10">
    <name type="scientific">Microbotryum intermedium</name>
    <dbReference type="NCBI Taxonomy" id="269621"/>
    <lineage>
        <taxon>Eukaryota</taxon>
        <taxon>Fungi</taxon>
        <taxon>Dikarya</taxon>
        <taxon>Basidiomycota</taxon>
        <taxon>Pucciniomycotina</taxon>
        <taxon>Microbotryomycetes</taxon>
        <taxon>Microbotryales</taxon>
        <taxon>Microbotryaceae</taxon>
        <taxon>Microbotryum</taxon>
    </lineage>
</organism>
<evidence type="ECO:0000256" key="3">
    <source>
        <dbReference type="ARBA" id="ARBA00022692"/>
    </source>
</evidence>
<dbReference type="STRING" id="269621.A0A238FC23"/>
<dbReference type="OrthoDB" id="244190at2759"/>
<dbReference type="GO" id="GO:0005737">
    <property type="term" value="C:cytoplasm"/>
    <property type="evidence" value="ECO:0007669"/>
    <property type="project" value="UniProtKB-ARBA"/>
</dbReference>
<dbReference type="GO" id="GO:0016020">
    <property type="term" value="C:membrane"/>
    <property type="evidence" value="ECO:0007669"/>
    <property type="project" value="UniProtKB-SubCell"/>
</dbReference>
<feature type="compositionally biased region" description="Acidic residues" evidence="6">
    <location>
        <begin position="116"/>
        <end position="142"/>
    </location>
</feature>
<evidence type="ECO:0000256" key="2">
    <source>
        <dbReference type="ARBA" id="ARBA00022448"/>
    </source>
</evidence>
<comment type="subcellular location">
    <subcellularLocation>
        <location evidence="1">Membrane</location>
        <topology evidence="1">Single-pass membrane protein</topology>
    </subcellularLocation>
</comment>
<evidence type="ECO:0000256" key="1">
    <source>
        <dbReference type="ARBA" id="ARBA00004167"/>
    </source>
</evidence>
<dbReference type="CDD" id="cd15859">
    <property type="entry name" value="SNARE_SYN8"/>
    <property type="match status" value="1"/>
</dbReference>
<reference evidence="10" key="1">
    <citation type="submission" date="2016-09" db="EMBL/GenBank/DDBJ databases">
        <authorList>
            <person name="Jeantristanb JTB J.-T."/>
            <person name="Ricardo R."/>
        </authorList>
    </citation>
    <scope>NUCLEOTIDE SEQUENCE [LARGE SCALE GENOMIC DNA]</scope>
</reference>
<gene>
    <name evidence="9" type="ORF">BQ2448_2464</name>
</gene>
<keyword evidence="4 7" id="KW-1133">Transmembrane helix</keyword>
<dbReference type="EMBL" id="FMSP01000004">
    <property type="protein sequence ID" value="SCV69444.1"/>
    <property type="molecule type" value="Genomic_DNA"/>
</dbReference>
<protein>
    <submittedName>
        <fullName evidence="9">BQ2448_2464 protein</fullName>
    </submittedName>
</protein>
<feature type="compositionally biased region" description="Polar residues" evidence="6">
    <location>
        <begin position="149"/>
        <end position="166"/>
    </location>
</feature>
<keyword evidence="10" id="KW-1185">Reference proteome</keyword>
<dbReference type="PROSITE" id="PS50192">
    <property type="entry name" value="T_SNARE"/>
    <property type="match status" value="1"/>
</dbReference>
<name>A0A238FC23_9BASI</name>
<dbReference type="SUPFAM" id="SSF58038">
    <property type="entry name" value="SNARE fusion complex"/>
    <property type="match status" value="1"/>
</dbReference>
<evidence type="ECO:0000259" key="8">
    <source>
        <dbReference type="PROSITE" id="PS50192"/>
    </source>
</evidence>
<feature type="compositionally biased region" description="Basic residues" evidence="6">
    <location>
        <begin position="98"/>
        <end position="110"/>
    </location>
</feature>
<feature type="region of interest" description="Disordered" evidence="6">
    <location>
        <begin position="92"/>
        <end position="183"/>
    </location>
</feature>
<keyword evidence="3 7" id="KW-0812">Transmembrane</keyword>
<accession>A0A238FC23</accession>
<evidence type="ECO:0000313" key="9">
    <source>
        <dbReference type="EMBL" id="SCV69444.1"/>
    </source>
</evidence>
<keyword evidence="2" id="KW-0813">Transport</keyword>
<dbReference type="Gene3D" id="1.20.5.110">
    <property type="match status" value="1"/>
</dbReference>
<dbReference type="AlphaFoldDB" id="A0A238FC23"/>
<dbReference type="Proteomes" id="UP000198372">
    <property type="component" value="Unassembled WGS sequence"/>
</dbReference>
<dbReference type="PANTHER" id="PTHR12791">
    <property type="entry name" value="GOLGI SNARE BET1-RELATED"/>
    <property type="match status" value="1"/>
</dbReference>
<evidence type="ECO:0000256" key="7">
    <source>
        <dbReference type="SAM" id="Phobius"/>
    </source>
</evidence>
<proteinExistence type="predicted"/>
<evidence type="ECO:0000256" key="4">
    <source>
        <dbReference type="ARBA" id="ARBA00022989"/>
    </source>
</evidence>
<feature type="domain" description="T-SNARE coiled-coil homology" evidence="8">
    <location>
        <begin position="228"/>
        <end position="290"/>
    </location>
</feature>
<evidence type="ECO:0000256" key="6">
    <source>
        <dbReference type="SAM" id="MobiDB-lite"/>
    </source>
</evidence>
<keyword evidence="5 7" id="KW-0472">Membrane</keyword>